<keyword evidence="1" id="KW-0732">Signal</keyword>
<evidence type="ECO:0000313" key="4">
    <source>
        <dbReference type="Proteomes" id="UP000308508"/>
    </source>
</evidence>
<accession>A0A5R9PI54</accession>
<organism evidence="3 4">
    <name type="scientific">Thermomonas fusca</name>
    <dbReference type="NCBI Taxonomy" id="215690"/>
    <lineage>
        <taxon>Bacteria</taxon>
        <taxon>Pseudomonadati</taxon>
        <taxon>Pseudomonadota</taxon>
        <taxon>Gammaproteobacteria</taxon>
        <taxon>Lysobacterales</taxon>
        <taxon>Lysobacteraceae</taxon>
        <taxon>Thermomonas</taxon>
    </lineage>
</organism>
<feature type="chain" id="PRO_5024314416" evidence="1">
    <location>
        <begin position="20"/>
        <end position="159"/>
    </location>
</feature>
<dbReference type="AlphaFoldDB" id="A0A5R9PI54"/>
<dbReference type="STRING" id="1123377.GCA_000423885_02601"/>
<dbReference type="Gene3D" id="2.60.40.3340">
    <property type="entry name" value="Domain of unknown function DUF4426"/>
    <property type="match status" value="1"/>
</dbReference>
<feature type="domain" description="DUF4426" evidence="2">
    <location>
        <begin position="49"/>
        <end position="157"/>
    </location>
</feature>
<dbReference type="Proteomes" id="UP000308508">
    <property type="component" value="Unassembled WGS sequence"/>
</dbReference>
<proteinExistence type="predicted"/>
<sequence length="159" mass="16373">MRQTSAVLFLLFPVAALLGACGRGEPAPTAAVLATSTVATATVGGATLQASSVAIANLDPAMAARYGFDPGHDGALLLVTLRDGNGDALPPADLQLTATARVLPDPPKPLELQRIEVGNLIDYVGVFPARPPASVQFHVTASRSGARAEMDTTAELYPR</sequence>
<dbReference type="PROSITE" id="PS51257">
    <property type="entry name" value="PROKAR_LIPOPROTEIN"/>
    <property type="match status" value="1"/>
</dbReference>
<dbReference type="EMBL" id="SROY01000001">
    <property type="protein sequence ID" value="TLX23204.1"/>
    <property type="molecule type" value="Genomic_DNA"/>
</dbReference>
<evidence type="ECO:0000259" key="2">
    <source>
        <dbReference type="Pfam" id="PF14467"/>
    </source>
</evidence>
<feature type="signal peptide" evidence="1">
    <location>
        <begin position="1"/>
        <end position="19"/>
    </location>
</feature>
<evidence type="ECO:0000256" key="1">
    <source>
        <dbReference type="SAM" id="SignalP"/>
    </source>
</evidence>
<evidence type="ECO:0000313" key="3">
    <source>
        <dbReference type="EMBL" id="TLX23204.1"/>
    </source>
</evidence>
<gene>
    <name evidence="3" type="ORF">E5S66_04090</name>
</gene>
<dbReference type="RefSeq" id="WP_138347701.1">
    <property type="nucleotide sequence ID" value="NZ_SROY01000001.1"/>
</dbReference>
<comment type="caution">
    <text evidence="3">The sequence shown here is derived from an EMBL/GenBank/DDBJ whole genome shotgun (WGS) entry which is preliminary data.</text>
</comment>
<name>A0A5R9PI54_9GAMM</name>
<keyword evidence="4" id="KW-1185">Reference proteome</keyword>
<dbReference type="InterPro" id="IPR025218">
    <property type="entry name" value="DUF4426"/>
</dbReference>
<protein>
    <submittedName>
        <fullName evidence="3">DUF4426 domain-containing protein</fullName>
    </submittedName>
</protein>
<dbReference type="Pfam" id="PF14467">
    <property type="entry name" value="DUF4426"/>
    <property type="match status" value="1"/>
</dbReference>
<reference evidence="3 4" key="1">
    <citation type="submission" date="2019-04" db="EMBL/GenBank/DDBJ databases">
        <authorList>
            <person name="Grouzdev D.S."/>
            <person name="Nazina T.N."/>
        </authorList>
    </citation>
    <scope>NUCLEOTIDE SEQUENCE [LARGE SCALE GENOMIC DNA]</scope>
    <source>
        <strain evidence="3 4">SHC 3-19</strain>
    </source>
</reference>